<dbReference type="CTD" id="450018"/>
<dbReference type="PANTHER" id="PTHR12301:SF4">
    <property type="entry name" value="SAM DOMAIN-CONTAINING PROTEIN SAMSN-1"/>
    <property type="match status" value="1"/>
</dbReference>
<sequence length="642" mass="71710">MNLFCFTLEGSTESIYEPAYSQTFKDVLPKYQCSPGLLRCKPEWGGSDPSIISSVQPQNVMKLKTNSKGSCVASSSLDDETLEKDINHLCWMSSGDKKDSSHDPKKVQSRETCKAPCQSSTLTRDDRVKELNSDRTQTHLPAQGNEAAADAAQSVHSKRRLKKLQSLVQTKKGHQSGAGKGKNTPENNDDLADVLSNSNPVLTCIGLGKRTEKSPKTASSPQRQQSKDHEDPPWSPFQGPQPWTPFYHTCHQPQHELWVCGGNLSLPRTTEWDRFESLIQELDKKQSNLSPPQMIRSITDLHLSQNTLTRSGRFDAFRQHSPLMNPQDDRSCLQKQEQSGDPSKSRLQGKQMEASSQSDRKHIKASPERALTVIIKGDTQSNVASKRETGGGRPFTKGLRRSNNSLESLYSGQSSSSGVASGSDCSSNRGSLRLEDDLLYSRQFCGRARVHTAYVPSPYDTESLKLKVGDMIDIIATPPMGIWTGMLNGRLGNFKFIYVDVLREEGLETYRETQPYKVRHKSAVQEVLKRLSLEEYSSSLQLNGYQTVDDLMRLREHHLMELNVTDPEHRHRLLAAVDSLQQLRSDSQLENEASQESETSSKNKKADMNNSSRDSGCPDNSTEDTHLHFLSEQPLPAEMTAS</sequence>
<dbReference type="InterPro" id="IPR021090">
    <property type="entry name" value="SPIDER"/>
</dbReference>
<dbReference type="KEGG" id="slal:111663504"/>
<protein>
    <submittedName>
        <fullName evidence="4">SAM domain-containing protein SAMSN-1-like</fullName>
    </submittedName>
</protein>
<dbReference type="InterPro" id="IPR036028">
    <property type="entry name" value="SH3-like_dom_sf"/>
</dbReference>
<dbReference type="InterPro" id="IPR001660">
    <property type="entry name" value="SAM"/>
</dbReference>
<keyword evidence="1" id="KW-0597">Phosphoprotein</keyword>
<evidence type="ECO:0000313" key="5">
    <source>
        <dbReference type="Proteomes" id="UP000261360"/>
    </source>
</evidence>
<evidence type="ECO:0000313" key="4">
    <source>
        <dbReference type="Ensembl" id="ENSSLDP00000007490.1"/>
    </source>
</evidence>
<dbReference type="GeneTree" id="ENSGT00940000157806"/>
<evidence type="ECO:0000256" key="1">
    <source>
        <dbReference type="ARBA" id="ARBA00022553"/>
    </source>
</evidence>
<feature type="domain" description="SAM" evidence="3">
    <location>
        <begin position="524"/>
        <end position="583"/>
    </location>
</feature>
<reference evidence="4" key="2">
    <citation type="submission" date="2025-09" db="UniProtKB">
        <authorList>
            <consortium name="Ensembl"/>
        </authorList>
    </citation>
    <scope>IDENTIFICATION</scope>
</reference>
<feature type="region of interest" description="Disordered" evidence="2">
    <location>
        <begin position="318"/>
        <end position="427"/>
    </location>
</feature>
<proteinExistence type="predicted"/>
<dbReference type="SMART" id="SM00454">
    <property type="entry name" value="SAM"/>
    <property type="match status" value="1"/>
</dbReference>
<dbReference type="RefSeq" id="XP_023273469.1">
    <property type="nucleotide sequence ID" value="XM_023417701.1"/>
</dbReference>
<feature type="region of interest" description="Disordered" evidence="2">
    <location>
        <begin position="93"/>
        <end position="240"/>
    </location>
</feature>
<dbReference type="Pfam" id="PF12485">
    <property type="entry name" value="SPIDER"/>
    <property type="match status" value="1"/>
</dbReference>
<dbReference type="Gene3D" id="2.30.30.40">
    <property type="entry name" value="SH3 Domains"/>
    <property type="match status" value="1"/>
</dbReference>
<evidence type="ECO:0000259" key="3">
    <source>
        <dbReference type="PROSITE" id="PS50105"/>
    </source>
</evidence>
<dbReference type="Proteomes" id="UP000261360">
    <property type="component" value="Unplaced"/>
</dbReference>
<dbReference type="InterPro" id="IPR051725">
    <property type="entry name" value="SAM-SH3_domain_protein"/>
</dbReference>
<feature type="compositionally biased region" description="Low complexity" evidence="2">
    <location>
        <begin position="405"/>
        <end position="427"/>
    </location>
</feature>
<feature type="compositionally biased region" description="Basic and acidic residues" evidence="2">
    <location>
        <begin position="123"/>
        <end position="137"/>
    </location>
</feature>
<feature type="compositionally biased region" description="Basic and acidic residues" evidence="2">
    <location>
        <begin position="95"/>
        <end position="113"/>
    </location>
</feature>
<evidence type="ECO:0000256" key="2">
    <source>
        <dbReference type="SAM" id="MobiDB-lite"/>
    </source>
</evidence>
<dbReference type="OrthoDB" id="10047268at2759"/>
<feature type="compositionally biased region" description="Polar residues" evidence="2">
    <location>
        <begin position="333"/>
        <end position="357"/>
    </location>
</feature>
<reference evidence="4" key="1">
    <citation type="submission" date="2025-08" db="UniProtKB">
        <authorList>
            <consortium name="Ensembl"/>
        </authorList>
    </citation>
    <scope>IDENTIFICATION</scope>
</reference>
<dbReference type="PANTHER" id="PTHR12301">
    <property type="entry name" value="SAM-DOMAIN, SH3 AND NUCLEAR LOCALIZATION SIGNALS PROTEIN RELATED"/>
    <property type="match status" value="1"/>
</dbReference>
<feature type="region of interest" description="Disordered" evidence="2">
    <location>
        <begin position="585"/>
        <end position="642"/>
    </location>
</feature>
<dbReference type="Pfam" id="PF00536">
    <property type="entry name" value="SAM_1"/>
    <property type="match status" value="1"/>
</dbReference>
<dbReference type="SUPFAM" id="SSF47769">
    <property type="entry name" value="SAM/Pointed domain"/>
    <property type="match status" value="1"/>
</dbReference>
<feature type="compositionally biased region" description="Polar residues" evidence="2">
    <location>
        <begin position="608"/>
        <end position="620"/>
    </location>
</feature>
<dbReference type="Gene3D" id="1.10.150.50">
    <property type="entry name" value="Transcription Factor, Ets-1"/>
    <property type="match status" value="1"/>
</dbReference>
<dbReference type="SUPFAM" id="SSF50044">
    <property type="entry name" value="SH3-domain"/>
    <property type="match status" value="1"/>
</dbReference>
<dbReference type="GeneID" id="111663504"/>
<organism evidence="4 5">
    <name type="scientific">Seriola lalandi dorsalis</name>
    <dbReference type="NCBI Taxonomy" id="1841481"/>
    <lineage>
        <taxon>Eukaryota</taxon>
        <taxon>Metazoa</taxon>
        <taxon>Chordata</taxon>
        <taxon>Craniata</taxon>
        <taxon>Vertebrata</taxon>
        <taxon>Euteleostomi</taxon>
        <taxon>Actinopterygii</taxon>
        <taxon>Neopterygii</taxon>
        <taxon>Teleostei</taxon>
        <taxon>Neoteleostei</taxon>
        <taxon>Acanthomorphata</taxon>
        <taxon>Carangaria</taxon>
        <taxon>Carangiformes</taxon>
        <taxon>Carangidae</taxon>
        <taxon>Seriola</taxon>
    </lineage>
</organism>
<feature type="compositionally biased region" description="Polar residues" evidence="2">
    <location>
        <begin position="585"/>
        <end position="598"/>
    </location>
</feature>
<dbReference type="PROSITE" id="PS50105">
    <property type="entry name" value="SAM_DOMAIN"/>
    <property type="match status" value="1"/>
</dbReference>
<dbReference type="AlphaFoldDB" id="A0A3B4WU90"/>
<keyword evidence="5" id="KW-1185">Reference proteome</keyword>
<dbReference type="Ensembl" id="ENSSLDT00000007728.1">
    <property type="protein sequence ID" value="ENSSLDP00000007490.1"/>
    <property type="gene ID" value="ENSSLDG00000005945.1"/>
</dbReference>
<name>A0A3B4WU90_SERLL</name>
<dbReference type="InterPro" id="IPR013761">
    <property type="entry name" value="SAM/pointed_sf"/>
</dbReference>
<accession>A0A3B4WU90</accession>